<protein>
    <recommendedName>
        <fullName evidence="2">HTH cro/C1-type domain-containing protein</fullName>
    </recommendedName>
</protein>
<dbReference type="InterPro" id="IPR013096">
    <property type="entry name" value="Cupin_2"/>
</dbReference>
<sequence>MKEETRHRFGEILRNVRERRGITLKKVALEVGVSESLISQIERNKVSPSVDTLIAIANVLEIDLEYLFRDYKRKKNATIVRPDQRVTRTFQGVTYEHLTVVSDPTDEHSMEALLLTLEKGGTRGDMEYGHRGKELGVILEGSGTLTYGSNSYTIHAGDCVSFDSDIPHNLENKGQTPLRAVWIITPPKHTP</sequence>
<dbReference type="InterPro" id="IPR011051">
    <property type="entry name" value="RmlC_Cupin_sf"/>
</dbReference>
<dbReference type="SUPFAM" id="SSF47413">
    <property type="entry name" value="lambda repressor-like DNA-binding domains"/>
    <property type="match status" value="1"/>
</dbReference>
<keyword evidence="4" id="KW-1185">Reference proteome</keyword>
<feature type="domain" description="HTH cro/C1-type" evidence="2">
    <location>
        <begin position="13"/>
        <end position="67"/>
    </location>
</feature>
<name>A0A1Y1RVD8_9SPIO</name>
<evidence type="ECO:0000313" key="4">
    <source>
        <dbReference type="Proteomes" id="UP000192343"/>
    </source>
</evidence>
<dbReference type="Proteomes" id="UP000192343">
    <property type="component" value="Unassembled WGS sequence"/>
</dbReference>
<dbReference type="PROSITE" id="PS50943">
    <property type="entry name" value="HTH_CROC1"/>
    <property type="match status" value="1"/>
</dbReference>
<evidence type="ECO:0000256" key="1">
    <source>
        <dbReference type="ARBA" id="ARBA00023125"/>
    </source>
</evidence>
<proteinExistence type="predicted"/>
<dbReference type="SMART" id="SM00530">
    <property type="entry name" value="HTH_XRE"/>
    <property type="match status" value="1"/>
</dbReference>
<dbReference type="PANTHER" id="PTHR46797:SF1">
    <property type="entry name" value="METHYLPHOSPHONATE SYNTHASE"/>
    <property type="match status" value="1"/>
</dbReference>
<dbReference type="STRING" id="1963862.B4O97_16865"/>
<dbReference type="RefSeq" id="WP_083052662.1">
    <property type="nucleotide sequence ID" value="NZ_CAXXQO010000003.1"/>
</dbReference>
<dbReference type="Pfam" id="PF01381">
    <property type="entry name" value="HTH_3"/>
    <property type="match status" value="1"/>
</dbReference>
<dbReference type="CDD" id="cd00093">
    <property type="entry name" value="HTH_XRE"/>
    <property type="match status" value="1"/>
</dbReference>
<dbReference type="InterPro" id="IPR001387">
    <property type="entry name" value="Cro/C1-type_HTH"/>
</dbReference>
<organism evidence="3 4">
    <name type="scientific">Marispirochaeta aestuarii</name>
    <dbReference type="NCBI Taxonomy" id="1963862"/>
    <lineage>
        <taxon>Bacteria</taxon>
        <taxon>Pseudomonadati</taxon>
        <taxon>Spirochaetota</taxon>
        <taxon>Spirochaetia</taxon>
        <taxon>Spirochaetales</taxon>
        <taxon>Spirochaetaceae</taxon>
        <taxon>Marispirochaeta</taxon>
    </lineage>
</organism>
<dbReference type="Gene3D" id="2.60.120.10">
    <property type="entry name" value="Jelly Rolls"/>
    <property type="match status" value="1"/>
</dbReference>
<dbReference type="GO" id="GO:0005829">
    <property type="term" value="C:cytosol"/>
    <property type="evidence" value="ECO:0007669"/>
    <property type="project" value="TreeGrafter"/>
</dbReference>
<keyword evidence="1" id="KW-0238">DNA-binding</keyword>
<dbReference type="InterPro" id="IPR010982">
    <property type="entry name" value="Lambda_DNA-bd_dom_sf"/>
</dbReference>
<dbReference type="OrthoDB" id="9814553at2"/>
<dbReference type="EMBL" id="MWQY01000024">
    <property type="protein sequence ID" value="ORC31818.1"/>
    <property type="molecule type" value="Genomic_DNA"/>
</dbReference>
<dbReference type="GO" id="GO:0003677">
    <property type="term" value="F:DNA binding"/>
    <property type="evidence" value="ECO:0007669"/>
    <property type="project" value="UniProtKB-KW"/>
</dbReference>
<gene>
    <name evidence="3" type="ORF">B4O97_16865</name>
</gene>
<dbReference type="InterPro" id="IPR050807">
    <property type="entry name" value="TransReg_Diox_bact_type"/>
</dbReference>
<accession>A0A1Y1RVD8</accession>
<dbReference type="Pfam" id="PF07883">
    <property type="entry name" value="Cupin_2"/>
    <property type="match status" value="1"/>
</dbReference>
<dbReference type="CDD" id="cd02209">
    <property type="entry name" value="cupin_XRE_C"/>
    <property type="match status" value="1"/>
</dbReference>
<dbReference type="SUPFAM" id="SSF51182">
    <property type="entry name" value="RmlC-like cupins"/>
    <property type="match status" value="1"/>
</dbReference>
<comment type="caution">
    <text evidence="3">The sequence shown here is derived from an EMBL/GenBank/DDBJ whole genome shotgun (WGS) entry which is preliminary data.</text>
</comment>
<evidence type="ECO:0000313" key="3">
    <source>
        <dbReference type="EMBL" id="ORC31818.1"/>
    </source>
</evidence>
<dbReference type="AlphaFoldDB" id="A0A1Y1RVD8"/>
<reference evidence="3 4" key="1">
    <citation type="submission" date="2017-03" db="EMBL/GenBank/DDBJ databases">
        <title>Draft Genome sequence of Marispirochaeta sp. strain JC444.</title>
        <authorList>
            <person name="Shivani Y."/>
            <person name="Subhash Y."/>
            <person name="Sasikala C."/>
            <person name="Ramana C."/>
        </authorList>
    </citation>
    <scope>NUCLEOTIDE SEQUENCE [LARGE SCALE GENOMIC DNA]</scope>
    <source>
        <strain evidence="3 4">JC444</strain>
    </source>
</reference>
<evidence type="ECO:0000259" key="2">
    <source>
        <dbReference type="PROSITE" id="PS50943"/>
    </source>
</evidence>
<dbReference type="GO" id="GO:0003700">
    <property type="term" value="F:DNA-binding transcription factor activity"/>
    <property type="evidence" value="ECO:0007669"/>
    <property type="project" value="TreeGrafter"/>
</dbReference>
<dbReference type="Gene3D" id="1.10.260.40">
    <property type="entry name" value="lambda repressor-like DNA-binding domains"/>
    <property type="match status" value="1"/>
</dbReference>
<dbReference type="PANTHER" id="PTHR46797">
    <property type="entry name" value="HTH-TYPE TRANSCRIPTIONAL REGULATOR"/>
    <property type="match status" value="1"/>
</dbReference>
<dbReference type="InterPro" id="IPR014710">
    <property type="entry name" value="RmlC-like_jellyroll"/>
</dbReference>